<gene>
    <name evidence="1" type="ORF">SAMN05216298_2927</name>
</gene>
<sequence length="181" mass="19322">MTLLLMGANPCVTLFDGGLPVAYASVWRVDWSVRGSGSALVLAEPGRVRIIGPDPDLGRWLGAEFNRHIRLEGEIPWSEPESTTAPVDFRLDLATGFTAAADDVEVAITGPIERYLTRKDDYDLGGVPHLLSTVWIPCRAGSIAVGGAPLPGAARVDEAAPMSSAFIADAEVWCTADHPRK</sequence>
<reference evidence="2" key="1">
    <citation type="submission" date="2016-10" db="EMBL/GenBank/DDBJ databases">
        <authorList>
            <person name="Varghese N."/>
            <person name="Submissions S."/>
        </authorList>
    </citation>
    <scope>NUCLEOTIDE SEQUENCE [LARGE SCALE GENOMIC DNA]</scope>
    <source>
        <strain evidence="2">CGMCC 4.3147</strain>
    </source>
</reference>
<accession>A0A1G9HYV3</accession>
<evidence type="ECO:0000313" key="2">
    <source>
        <dbReference type="Proteomes" id="UP000198662"/>
    </source>
</evidence>
<protein>
    <submittedName>
        <fullName evidence="1">Uncharacterized protein</fullName>
    </submittedName>
</protein>
<dbReference type="EMBL" id="FNGF01000004">
    <property type="protein sequence ID" value="SDL18149.1"/>
    <property type="molecule type" value="Genomic_DNA"/>
</dbReference>
<proteinExistence type="predicted"/>
<keyword evidence="2" id="KW-1185">Reference proteome</keyword>
<evidence type="ECO:0000313" key="1">
    <source>
        <dbReference type="EMBL" id="SDL18149.1"/>
    </source>
</evidence>
<dbReference type="OrthoDB" id="3817406at2"/>
<dbReference type="STRING" id="380244.SAMN05216298_2927"/>
<dbReference type="AlphaFoldDB" id="A0A1G9HYV3"/>
<dbReference type="RefSeq" id="WP_143034788.1">
    <property type="nucleotide sequence ID" value="NZ_FNGF01000004.1"/>
</dbReference>
<organism evidence="1 2">
    <name type="scientific">Glycomyces sambucus</name>
    <dbReference type="NCBI Taxonomy" id="380244"/>
    <lineage>
        <taxon>Bacteria</taxon>
        <taxon>Bacillati</taxon>
        <taxon>Actinomycetota</taxon>
        <taxon>Actinomycetes</taxon>
        <taxon>Glycomycetales</taxon>
        <taxon>Glycomycetaceae</taxon>
        <taxon>Glycomyces</taxon>
    </lineage>
</organism>
<dbReference type="Proteomes" id="UP000198662">
    <property type="component" value="Unassembled WGS sequence"/>
</dbReference>
<name>A0A1G9HYV3_9ACTN</name>